<dbReference type="PANTHER" id="PTHR33156:SF2">
    <property type="entry name" value="OS01G0738000 PROTEIN"/>
    <property type="match status" value="1"/>
</dbReference>
<name>A0ABD0VGN5_DENTH</name>
<feature type="region of interest" description="Disordered" evidence="1">
    <location>
        <begin position="123"/>
        <end position="149"/>
    </location>
</feature>
<gene>
    <name evidence="2" type="ORF">M5K25_004582</name>
</gene>
<dbReference type="PANTHER" id="PTHR33156">
    <property type="entry name" value="OS02G0230000 PROTEIN"/>
    <property type="match status" value="1"/>
</dbReference>
<protein>
    <submittedName>
        <fullName evidence="2">Uncharacterized protein</fullName>
    </submittedName>
</protein>
<dbReference type="InterPro" id="IPR043459">
    <property type="entry name" value="NFD6/NOXY2-like"/>
</dbReference>
<proteinExistence type="predicted"/>
<dbReference type="EMBL" id="JANQDX010000005">
    <property type="protein sequence ID" value="KAL0923806.1"/>
    <property type="molecule type" value="Genomic_DNA"/>
</dbReference>
<reference evidence="2 3" key="1">
    <citation type="journal article" date="2024" name="Plant Biotechnol. J.">
        <title>Dendrobium thyrsiflorum genome and its molecular insights into genes involved in important horticultural traits.</title>
        <authorList>
            <person name="Chen B."/>
            <person name="Wang J.Y."/>
            <person name="Zheng P.J."/>
            <person name="Li K.L."/>
            <person name="Liang Y.M."/>
            <person name="Chen X.F."/>
            <person name="Zhang C."/>
            <person name="Zhao X."/>
            <person name="He X."/>
            <person name="Zhang G.Q."/>
            <person name="Liu Z.J."/>
            <person name="Xu Q."/>
        </authorList>
    </citation>
    <scope>NUCLEOTIDE SEQUENCE [LARGE SCALE GENOMIC DNA]</scope>
    <source>
        <strain evidence="2">GZMU011</strain>
    </source>
</reference>
<accession>A0ABD0VGN5</accession>
<evidence type="ECO:0000256" key="1">
    <source>
        <dbReference type="SAM" id="MobiDB-lite"/>
    </source>
</evidence>
<keyword evidence="3" id="KW-1185">Reference proteome</keyword>
<sequence length="209" mass="22705">MAASVGAARRALLHCSTSSRGSLRRSASLPACSSARVTRRVLPSSTSRDCGLLVCRLPVELCIMQSLMPFHSATASALLTSKLSLKPGSWAWLSEAVHKKIDGKFSIMEEMMRKMHKVRTKTMSSEVGGAAAGQGSEENPNPTRRGEDQEVEMLGEEEEMLSLESLPRRGNSEGVEFFIELQSLEGEEDGEKIKVPDMVQPLLQSLGGN</sequence>
<evidence type="ECO:0000313" key="2">
    <source>
        <dbReference type="EMBL" id="KAL0923806.1"/>
    </source>
</evidence>
<comment type="caution">
    <text evidence="2">The sequence shown here is derived from an EMBL/GenBank/DDBJ whole genome shotgun (WGS) entry which is preliminary data.</text>
</comment>
<evidence type="ECO:0000313" key="3">
    <source>
        <dbReference type="Proteomes" id="UP001552299"/>
    </source>
</evidence>
<dbReference type="Proteomes" id="UP001552299">
    <property type="component" value="Unassembled WGS sequence"/>
</dbReference>
<dbReference type="AlphaFoldDB" id="A0ABD0VGN5"/>
<organism evidence="2 3">
    <name type="scientific">Dendrobium thyrsiflorum</name>
    <name type="common">Pinecone-like raceme dendrobium</name>
    <name type="synonym">Orchid</name>
    <dbReference type="NCBI Taxonomy" id="117978"/>
    <lineage>
        <taxon>Eukaryota</taxon>
        <taxon>Viridiplantae</taxon>
        <taxon>Streptophyta</taxon>
        <taxon>Embryophyta</taxon>
        <taxon>Tracheophyta</taxon>
        <taxon>Spermatophyta</taxon>
        <taxon>Magnoliopsida</taxon>
        <taxon>Liliopsida</taxon>
        <taxon>Asparagales</taxon>
        <taxon>Orchidaceae</taxon>
        <taxon>Epidendroideae</taxon>
        <taxon>Malaxideae</taxon>
        <taxon>Dendrobiinae</taxon>
        <taxon>Dendrobium</taxon>
    </lineage>
</organism>